<gene>
    <name evidence="1" type="ORF">SAMN05660991_00582</name>
</gene>
<keyword evidence="2" id="KW-1185">Reference proteome</keyword>
<evidence type="ECO:0008006" key="3">
    <source>
        <dbReference type="Google" id="ProtNLM"/>
    </source>
</evidence>
<sequence>MTRVLVLDEITVKPGLAAEFRLAHRNRYLPGALGRGMKLEGAWQNPPERDLPELPTTLYYLWSLEDVDAWWRMRLSRTADGGDERFVKHAFWQEADRLTMSRRRTVLSDQPTED</sequence>
<dbReference type="EMBL" id="FOEE01000001">
    <property type="protein sequence ID" value="SEO49436.1"/>
    <property type="molecule type" value="Genomic_DNA"/>
</dbReference>
<proteinExistence type="predicted"/>
<accession>A0A1H8Q5T4</accession>
<dbReference type="STRING" id="673521.SAMN05660991_00582"/>
<evidence type="ECO:0000313" key="2">
    <source>
        <dbReference type="Proteomes" id="UP000198960"/>
    </source>
</evidence>
<organism evidence="1 2">
    <name type="scientific">Trujillonella endophytica</name>
    <dbReference type="NCBI Taxonomy" id="673521"/>
    <lineage>
        <taxon>Bacteria</taxon>
        <taxon>Bacillati</taxon>
        <taxon>Actinomycetota</taxon>
        <taxon>Actinomycetes</taxon>
        <taxon>Geodermatophilales</taxon>
        <taxon>Geodermatophilaceae</taxon>
        <taxon>Trujillonella</taxon>
    </lineage>
</organism>
<dbReference type="AlphaFoldDB" id="A0A1H8Q5T4"/>
<protein>
    <recommendedName>
        <fullName evidence="3">NIPSNAP protein</fullName>
    </recommendedName>
</protein>
<dbReference type="OrthoDB" id="4638417at2"/>
<dbReference type="Proteomes" id="UP000198960">
    <property type="component" value="Unassembled WGS sequence"/>
</dbReference>
<evidence type="ECO:0000313" key="1">
    <source>
        <dbReference type="EMBL" id="SEO49436.1"/>
    </source>
</evidence>
<reference evidence="2" key="1">
    <citation type="submission" date="2016-10" db="EMBL/GenBank/DDBJ databases">
        <authorList>
            <person name="Varghese N."/>
            <person name="Submissions S."/>
        </authorList>
    </citation>
    <scope>NUCLEOTIDE SEQUENCE [LARGE SCALE GENOMIC DNA]</scope>
    <source>
        <strain evidence="2">DSM 45413</strain>
    </source>
</reference>
<dbReference type="RefSeq" id="WP_091939823.1">
    <property type="nucleotide sequence ID" value="NZ_FOEE01000001.1"/>
</dbReference>
<name>A0A1H8Q5T4_9ACTN</name>